<dbReference type="Proteomes" id="UP001219605">
    <property type="component" value="Chromosome"/>
</dbReference>
<dbReference type="EMBL" id="CP118615">
    <property type="protein sequence ID" value="WDZ87892.1"/>
    <property type="molecule type" value="Genomic_DNA"/>
</dbReference>
<reference evidence="2 3" key="1">
    <citation type="submission" date="2023-02" db="EMBL/GenBank/DDBJ databases">
        <authorList>
            <person name="Mo P."/>
        </authorList>
    </citation>
    <scope>NUCLEOTIDE SEQUENCE [LARGE SCALE GENOMIC DNA]</scope>
    <source>
        <strain evidence="2 3">HUAS 3</strain>
    </source>
</reference>
<evidence type="ECO:0008006" key="4">
    <source>
        <dbReference type="Google" id="ProtNLM"/>
    </source>
</evidence>
<evidence type="ECO:0000256" key="1">
    <source>
        <dbReference type="SAM" id="MobiDB-lite"/>
    </source>
</evidence>
<sequence>MRPEIRRIMSGPADAPPDGAAPTVVHSRRWATVYCAGCGDRWPCPPFRAALPLTTPAERAAAVVRMTAEARRTRGEVSTVHEELLVARYLWWLRLGRKDAELVAREVWPDDRLPAPR</sequence>
<organism evidence="2 3">
    <name type="scientific">Micromonospora cathayae</name>
    <dbReference type="NCBI Taxonomy" id="3028804"/>
    <lineage>
        <taxon>Bacteria</taxon>
        <taxon>Bacillati</taxon>
        <taxon>Actinomycetota</taxon>
        <taxon>Actinomycetes</taxon>
        <taxon>Micromonosporales</taxon>
        <taxon>Micromonosporaceae</taxon>
        <taxon>Micromonospora</taxon>
    </lineage>
</organism>
<proteinExistence type="predicted"/>
<dbReference type="RefSeq" id="WP_275034913.1">
    <property type="nucleotide sequence ID" value="NZ_CP118615.1"/>
</dbReference>
<feature type="region of interest" description="Disordered" evidence="1">
    <location>
        <begin position="1"/>
        <end position="22"/>
    </location>
</feature>
<feature type="compositionally biased region" description="Low complexity" evidence="1">
    <location>
        <begin position="11"/>
        <end position="22"/>
    </location>
</feature>
<keyword evidence="3" id="KW-1185">Reference proteome</keyword>
<evidence type="ECO:0000313" key="2">
    <source>
        <dbReference type="EMBL" id="WDZ87892.1"/>
    </source>
</evidence>
<accession>A0ABY7ZXS0</accession>
<gene>
    <name evidence="2" type="ORF">PVK37_16510</name>
</gene>
<evidence type="ECO:0000313" key="3">
    <source>
        <dbReference type="Proteomes" id="UP001219605"/>
    </source>
</evidence>
<name>A0ABY7ZXS0_9ACTN</name>
<protein>
    <recommendedName>
        <fullName evidence="4">Flavin reductase</fullName>
    </recommendedName>
</protein>